<protein>
    <submittedName>
        <fullName evidence="7">GntR family transcriptional regulator</fullName>
    </submittedName>
</protein>
<dbReference type="GO" id="GO:0003700">
    <property type="term" value="F:DNA-binding transcription factor activity"/>
    <property type="evidence" value="ECO:0007669"/>
    <property type="project" value="InterPro"/>
</dbReference>
<reference evidence="7" key="1">
    <citation type="journal article" date="2021" name="Yi Chuan">
        <title>Progress on the GntR family transcription regulators in bacteria.</title>
        <authorList>
            <person name="Liu G.F."/>
            <person name="Wang X.X."/>
            <person name="Su H.Z."/>
            <person name="Lu G.T."/>
        </authorList>
    </citation>
    <scope>NUCLEOTIDE SEQUENCE</scope>
</reference>
<dbReference type="InterPro" id="IPR036388">
    <property type="entry name" value="WH-like_DNA-bd_sf"/>
</dbReference>
<feature type="region of interest" description="Disordered" evidence="4">
    <location>
        <begin position="232"/>
        <end position="277"/>
    </location>
</feature>
<evidence type="ECO:0000313" key="7">
    <source>
        <dbReference type="RefSeq" id="WP_084544654.1"/>
    </source>
</evidence>
<dbReference type="InterPro" id="IPR036390">
    <property type="entry name" value="WH_DNA-bd_sf"/>
</dbReference>
<organism evidence="6 7">
    <name type="scientific">Derxia gummosa DSM 723</name>
    <dbReference type="NCBI Taxonomy" id="1121388"/>
    <lineage>
        <taxon>Bacteria</taxon>
        <taxon>Pseudomonadati</taxon>
        <taxon>Pseudomonadota</taxon>
        <taxon>Betaproteobacteria</taxon>
        <taxon>Burkholderiales</taxon>
        <taxon>Alcaligenaceae</taxon>
        <taxon>Derxia</taxon>
    </lineage>
</organism>
<dbReference type="AlphaFoldDB" id="A0A8B6XAN7"/>
<dbReference type="Pfam" id="PF07729">
    <property type="entry name" value="FCD"/>
    <property type="match status" value="1"/>
</dbReference>
<dbReference type="PROSITE" id="PS50949">
    <property type="entry name" value="HTH_GNTR"/>
    <property type="match status" value="1"/>
</dbReference>
<name>A0A8B6XAN7_9BURK</name>
<dbReference type="SUPFAM" id="SSF46785">
    <property type="entry name" value="Winged helix' DNA-binding domain"/>
    <property type="match status" value="1"/>
</dbReference>
<accession>A0A8B6XAN7</accession>
<evidence type="ECO:0000256" key="4">
    <source>
        <dbReference type="SAM" id="MobiDB-lite"/>
    </source>
</evidence>
<evidence type="ECO:0000256" key="3">
    <source>
        <dbReference type="ARBA" id="ARBA00023163"/>
    </source>
</evidence>
<dbReference type="SUPFAM" id="SSF48008">
    <property type="entry name" value="GntR ligand-binding domain-like"/>
    <property type="match status" value="1"/>
</dbReference>
<dbReference type="GO" id="GO:0003677">
    <property type="term" value="F:DNA binding"/>
    <property type="evidence" value="ECO:0007669"/>
    <property type="project" value="UniProtKB-KW"/>
</dbReference>
<evidence type="ECO:0000256" key="1">
    <source>
        <dbReference type="ARBA" id="ARBA00023015"/>
    </source>
</evidence>
<dbReference type="RefSeq" id="WP_084544654.1">
    <property type="nucleotide sequence ID" value="NZ_AXWS01000007.1"/>
</dbReference>
<dbReference type="Proteomes" id="UP000675920">
    <property type="component" value="Unplaced"/>
</dbReference>
<keyword evidence="2" id="KW-0238">DNA-binding</keyword>
<dbReference type="InterPro" id="IPR008920">
    <property type="entry name" value="TF_FadR/GntR_C"/>
</dbReference>
<dbReference type="PRINTS" id="PR00035">
    <property type="entry name" value="HTHGNTR"/>
</dbReference>
<keyword evidence="3" id="KW-0804">Transcription</keyword>
<proteinExistence type="predicted"/>
<reference evidence="7" key="2">
    <citation type="submission" date="2025-08" db="UniProtKB">
        <authorList>
            <consortium name="RefSeq"/>
        </authorList>
    </citation>
    <scope>IDENTIFICATION</scope>
</reference>
<evidence type="ECO:0000259" key="5">
    <source>
        <dbReference type="PROSITE" id="PS50949"/>
    </source>
</evidence>
<dbReference type="Gene3D" id="1.20.120.530">
    <property type="entry name" value="GntR ligand-binding domain-like"/>
    <property type="match status" value="1"/>
</dbReference>
<evidence type="ECO:0000313" key="6">
    <source>
        <dbReference type="Proteomes" id="UP000675920"/>
    </source>
</evidence>
<sequence>MQSNPSRPSRADAVARRIADDIALGHFVPGERIDEHSLAARYGVSRTPVREAIKQLAASGLVHHQPNRGSTVAELSAEELGQVFEAIGEIEAACARHAAVRMTDAERTALADLHARARAAVAADDGATYADLNLQLHAALLAGAHNPVLARTAEALHAQVAAWRRTQFRQPERMAESFAEHAEIVEAVLARDAIGAHRAMRAHLVPAHGSAEHAGLPAAVIATAQAAAAPVSESPATDASRARVASAPNADTAKAAPPATGTATVRPRTPNRARSAP</sequence>
<dbReference type="InterPro" id="IPR000524">
    <property type="entry name" value="Tscrpt_reg_HTH_GntR"/>
</dbReference>
<dbReference type="SMART" id="SM00895">
    <property type="entry name" value="FCD"/>
    <property type="match status" value="1"/>
</dbReference>
<evidence type="ECO:0000256" key="2">
    <source>
        <dbReference type="ARBA" id="ARBA00023125"/>
    </source>
</evidence>
<feature type="domain" description="HTH gntR-type" evidence="5">
    <location>
        <begin position="8"/>
        <end position="75"/>
    </location>
</feature>
<keyword evidence="1" id="KW-0805">Transcription regulation</keyword>
<dbReference type="InterPro" id="IPR011711">
    <property type="entry name" value="GntR_C"/>
</dbReference>
<dbReference type="PANTHER" id="PTHR43537">
    <property type="entry name" value="TRANSCRIPTIONAL REGULATOR, GNTR FAMILY"/>
    <property type="match status" value="1"/>
</dbReference>
<dbReference type="OrthoDB" id="5343379at2"/>
<dbReference type="Gene3D" id="1.10.10.10">
    <property type="entry name" value="Winged helix-like DNA-binding domain superfamily/Winged helix DNA-binding domain"/>
    <property type="match status" value="1"/>
</dbReference>
<feature type="compositionally biased region" description="Low complexity" evidence="4">
    <location>
        <begin position="245"/>
        <end position="270"/>
    </location>
</feature>
<dbReference type="PANTHER" id="PTHR43537:SF49">
    <property type="entry name" value="TRANSCRIPTIONAL REGULATORY PROTEIN"/>
    <property type="match status" value="1"/>
</dbReference>
<keyword evidence="6" id="KW-1185">Reference proteome</keyword>
<dbReference type="CDD" id="cd07377">
    <property type="entry name" value="WHTH_GntR"/>
    <property type="match status" value="1"/>
</dbReference>
<dbReference type="SMART" id="SM00345">
    <property type="entry name" value="HTH_GNTR"/>
    <property type="match status" value="1"/>
</dbReference>
<dbReference type="Pfam" id="PF00392">
    <property type="entry name" value="GntR"/>
    <property type="match status" value="1"/>
</dbReference>